<sequence length="262" mass="28202">MAGTETTFETILVETRGRVGLITLNRPGQLNALNDQLIAELNQALDVFEADEGIGAIVVTGSEKAFAAGADIKEMQAKTYMEAYKGDFIASWDRISRARKPVIAAVAGFALGGGCELAMSCDLILAADTAKFGQPEIKLGIMPGAGGTQRLIRAVGKSKAMELCLTGRLMDAEEAERAGLVARIVPAAELLDDALKTAETIASMSLTAAMMTKDCVNRAHETTLAEGIRYERRTFHAMFATHDQKEGMAAFTEKRRPRFRNA</sequence>
<dbReference type="GO" id="GO:0018812">
    <property type="term" value="F:3-hydroxyacyl-CoA dehydratase activity"/>
    <property type="evidence" value="ECO:0007669"/>
    <property type="project" value="RHEA"/>
</dbReference>
<dbReference type="Gene3D" id="1.10.12.10">
    <property type="entry name" value="Lyase 2-enoyl-coa Hydratase, Chain A, domain 2"/>
    <property type="match status" value="1"/>
</dbReference>
<evidence type="ECO:0000256" key="6">
    <source>
        <dbReference type="ARBA" id="ARBA00023239"/>
    </source>
</evidence>
<dbReference type="OrthoDB" id="9795727at2"/>
<dbReference type="PROSITE" id="PS00166">
    <property type="entry name" value="ENOYL_COA_HYDRATASE"/>
    <property type="match status" value="1"/>
</dbReference>
<dbReference type="NCBIfam" id="NF004517">
    <property type="entry name" value="PRK05862.1"/>
    <property type="match status" value="1"/>
</dbReference>
<dbReference type="InterPro" id="IPR018376">
    <property type="entry name" value="Enoyl-CoA_hyd/isom_CS"/>
</dbReference>
<organism evidence="10 11">
    <name type="scientific">Hyphomicrobium nitrativorans NL23</name>
    <dbReference type="NCBI Taxonomy" id="1029756"/>
    <lineage>
        <taxon>Bacteria</taxon>
        <taxon>Pseudomonadati</taxon>
        <taxon>Pseudomonadota</taxon>
        <taxon>Alphaproteobacteria</taxon>
        <taxon>Hyphomicrobiales</taxon>
        <taxon>Hyphomicrobiaceae</taxon>
        <taxon>Hyphomicrobium</taxon>
    </lineage>
</organism>
<keyword evidence="6 10" id="KW-0456">Lyase</keyword>
<keyword evidence="5" id="KW-0443">Lipid metabolism</keyword>
<evidence type="ECO:0000256" key="7">
    <source>
        <dbReference type="ARBA" id="ARBA00023709"/>
    </source>
</evidence>
<keyword evidence="11" id="KW-1185">Reference proteome</keyword>
<dbReference type="RefSeq" id="WP_023785595.1">
    <property type="nucleotide sequence ID" value="NC_022997.1"/>
</dbReference>
<comment type="function">
    <text evidence="1">Could possibly oxidize fatty acids using specific components.</text>
</comment>
<comment type="similarity">
    <text evidence="2 9">Belongs to the enoyl-CoA hydratase/isomerase family.</text>
</comment>
<comment type="catalytic activity">
    <reaction evidence="7">
        <text>a (3S)-3-hydroxyacyl-CoA = a (2E)-enoyl-CoA + H2O</text>
        <dbReference type="Rhea" id="RHEA:16105"/>
        <dbReference type="ChEBI" id="CHEBI:15377"/>
        <dbReference type="ChEBI" id="CHEBI:57318"/>
        <dbReference type="ChEBI" id="CHEBI:58856"/>
        <dbReference type="EC" id="4.2.1.17"/>
    </reaction>
</comment>
<proteinExistence type="inferred from homology"/>
<comment type="catalytic activity">
    <reaction evidence="8">
        <text>a 4-saturated-(3S)-3-hydroxyacyl-CoA = a (3E)-enoyl-CoA + H2O</text>
        <dbReference type="Rhea" id="RHEA:20724"/>
        <dbReference type="ChEBI" id="CHEBI:15377"/>
        <dbReference type="ChEBI" id="CHEBI:58521"/>
        <dbReference type="ChEBI" id="CHEBI:137480"/>
        <dbReference type="EC" id="4.2.1.17"/>
    </reaction>
</comment>
<dbReference type="FunFam" id="1.10.12.10:FF:000001">
    <property type="entry name" value="Probable enoyl-CoA hydratase, mitochondrial"/>
    <property type="match status" value="1"/>
</dbReference>
<dbReference type="PATRIC" id="fig|1029756.8.peg.160"/>
<dbReference type="STRING" id="1029756.W911_00745"/>
<dbReference type="Gene3D" id="3.90.226.10">
    <property type="entry name" value="2-enoyl-CoA Hydratase, Chain A, domain 1"/>
    <property type="match status" value="1"/>
</dbReference>
<dbReference type="Proteomes" id="UP000018542">
    <property type="component" value="Chromosome"/>
</dbReference>
<evidence type="ECO:0000256" key="4">
    <source>
        <dbReference type="ARBA" id="ARBA00022832"/>
    </source>
</evidence>
<reference evidence="10 11" key="1">
    <citation type="journal article" date="2014" name="Genome Announc.">
        <title>Complete Genome Sequence of Hyphomicrobium nitrativorans Strain NL23, a Denitrifying Bacterium Isolated from Biofilm of a Methanol-Fed Denitrification System Treating Seawater at the Montreal Biodome.</title>
        <authorList>
            <person name="Martineau C."/>
            <person name="Villeneuve C."/>
            <person name="Mauffrey F."/>
            <person name="Villemur R."/>
        </authorList>
    </citation>
    <scope>NUCLEOTIDE SEQUENCE [LARGE SCALE GENOMIC DNA]</scope>
    <source>
        <strain evidence="10">NL23</strain>
    </source>
</reference>
<evidence type="ECO:0000256" key="1">
    <source>
        <dbReference type="ARBA" id="ARBA00002994"/>
    </source>
</evidence>
<dbReference type="EC" id="4.2.1.17" evidence="3"/>
<gene>
    <name evidence="10" type="ORF">W911_00745</name>
</gene>
<evidence type="ECO:0000256" key="2">
    <source>
        <dbReference type="ARBA" id="ARBA00005254"/>
    </source>
</evidence>
<dbReference type="HOGENOM" id="CLU_009834_7_6_5"/>
<evidence type="ECO:0000313" key="10">
    <source>
        <dbReference type="EMBL" id="AHB47256.1"/>
    </source>
</evidence>
<evidence type="ECO:0000313" key="11">
    <source>
        <dbReference type="Proteomes" id="UP000018542"/>
    </source>
</evidence>
<dbReference type="GO" id="GO:0006635">
    <property type="term" value="P:fatty acid beta-oxidation"/>
    <property type="evidence" value="ECO:0007669"/>
    <property type="project" value="TreeGrafter"/>
</dbReference>
<dbReference type="InterPro" id="IPR014748">
    <property type="entry name" value="Enoyl-CoA_hydra_C"/>
</dbReference>
<dbReference type="Pfam" id="PF00378">
    <property type="entry name" value="ECH_1"/>
    <property type="match status" value="1"/>
</dbReference>
<dbReference type="InterPro" id="IPR001753">
    <property type="entry name" value="Enoyl-CoA_hydra/iso"/>
</dbReference>
<dbReference type="EMBL" id="CP006912">
    <property type="protein sequence ID" value="AHB47256.1"/>
    <property type="molecule type" value="Genomic_DNA"/>
</dbReference>
<dbReference type="PANTHER" id="PTHR11941">
    <property type="entry name" value="ENOYL-COA HYDRATASE-RELATED"/>
    <property type="match status" value="1"/>
</dbReference>
<dbReference type="SUPFAM" id="SSF52096">
    <property type="entry name" value="ClpP/crotonase"/>
    <property type="match status" value="1"/>
</dbReference>
<evidence type="ECO:0000256" key="3">
    <source>
        <dbReference type="ARBA" id="ARBA00012076"/>
    </source>
</evidence>
<evidence type="ECO:0000256" key="9">
    <source>
        <dbReference type="RuleBase" id="RU003707"/>
    </source>
</evidence>
<dbReference type="AlphaFoldDB" id="V5S917"/>
<accession>V5S917</accession>
<dbReference type="KEGG" id="hni:W911_00745"/>
<dbReference type="FunFam" id="3.90.226.10:FF:000019">
    <property type="entry name" value="Enoyl-CoA hydratase, mitochondrial"/>
    <property type="match status" value="1"/>
</dbReference>
<name>V5S917_9HYPH</name>
<keyword evidence="4" id="KW-0276">Fatty acid metabolism</keyword>
<evidence type="ECO:0000256" key="5">
    <source>
        <dbReference type="ARBA" id="ARBA00023098"/>
    </source>
</evidence>
<dbReference type="PANTHER" id="PTHR11941:SF54">
    <property type="entry name" value="ENOYL-COA HYDRATASE, MITOCHONDRIAL"/>
    <property type="match status" value="1"/>
</dbReference>
<protein>
    <recommendedName>
        <fullName evidence="3">enoyl-CoA hydratase</fullName>
        <ecNumber evidence="3">4.2.1.17</ecNumber>
    </recommendedName>
</protein>
<evidence type="ECO:0000256" key="8">
    <source>
        <dbReference type="ARBA" id="ARBA00023717"/>
    </source>
</evidence>
<dbReference type="InterPro" id="IPR029045">
    <property type="entry name" value="ClpP/crotonase-like_dom_sf"/>
</dbReference>
<dbReference type="CDD" id="cd06558">
    <property type="entry name" value="crotonase-like"/>
    <property type="match status" value="1"/>
</dbReference>